<feature type="compositionally biased region" description="Basic and acidic residues" evidence="1">
    <location>
        <begin position="19"/>
        <end position="31"/>
    </location>
</feature>
<dbReference type="InterPro" id="IPR013087">
    <property type="entry name" value="Znf_C2H2_type"/>
</dbReference>
<dbReference type="PROSITE" id="PS00028">
    <property type="entry name" value="ZINC_FINGER_C2H2_1"/>
    <property type="match status" value="1"/>
</dbReference>
<reference evidence="3" key="1">
    <citation type="submission" date="2022-02" db="EMBL/GenBank/DDBJ databases">
        <authorList>
            <person name="Henning P.M."/>
            <person name="McCubbin A.G."/>
            <person name="Shore J.S."/>
        </authorList>
    </citation>
    <scope>NUCLEOTIDE SEQUENCE</scope>
    <source>
        <strain evidence="3">F60SS</strain>
        <tissue evidence="3">Leaves</tissue>
    </source>
</reference>
<sequence>MSGLWLSLKKSLQCDDDESGVHDPKTHRSTDHQNIGPRKTCGSCCSRSTAILRDVIVPAGSKRQTEKSPAASCSTISIVSTHNPIRTFGPGGRDHIVPHYPQRRERGLPRKRSGESPIYGGDNGVYFKAAGSVDAEYHGSSSTIFCIKCHKKFKKMDAETHHLSKHAVTEVVEGDLSRSIVEMICKTSWSESEDFVGIERILKVQNMQRILDRFEEYREMVKIKATKQSTKHSRCLADGNELLRFFGTSAACSLGMNGSSSLCTLYNCGVCQILRHGFTEKEFNGGVGVFTSSTSGRALKFVEINEENPSLRRVLLVCRVIAGRVHKPLENFQDMASQPSGFDSLALKVGHDSHVEELYLLNPKALLPCFVVVCRS</sequence>
<dbReference type="FunFam" id="3.90.228.10:FF:000015">
    <property type="entry name" value="C2H2-like zinc finger protein"/>
    <property type="match status" value="1"/>
</dbReference>
<dbReference type="SUPFAM" id="SSF56399">
    <property type="entry name" value="ADP-ribosylation"/>
    <property type="match status" value="1"/>
</dbReference>
<dbReference type="AlphaFoldDB" id="A0A9Q0FJD6"/>
<protein>
    <recommendedName>
        <fullName evidence="2">C2H2-type domain-containing protein</fullName>
    </recommendedName>
</protein>
<feature type="domain" description="C2H2-type" evidence="2">
    <location>
        <begin position="146"/>
        <end position="166"/>
    </location>
</feature>
<dbReference type="EMBL" id="JAKUCV010005292">
    <property type="protein sequence ID" value="KAJ4831755.1"/>
    <property type="molecule type" value="Genomic_DNA"/>
</dbReference>
<proteinExistence type="predicted"/>
<dbReference type="OrthoDB" id="9514740at2759"/>
<feature type="region of interest" description="Disordered" evidence="1">
    <location>
        <begin position="14"/>
        <end position="38"/>
    </location>
</feature>
<dbReference type="Gene3D" id="3.90.228.10">
    <property type="match status" value="1"/>
</dbReference>
<evidence type="ECO:0000313" key="4">
    <source>
        <dbReference type="Proteomes" id="UP001141552"/>
    </source>
</evidence>
<dbReference type="PANTHER" id="PTHR31681:SF97">
    <property type="entry name" value="C2H2-TYPE DOMAIN-CONTAINING PROTEIN"/>
    <property type="match status" value="1"/>
</dbReference>
<accession>A0A9Q0FJD6</accession>
<name>A0A9Q0FJD6_9ROSI</name>
<dbReference type="Proteomes" id="UP001141552">
    <property type="component" value="Unassembled WGS sequence"/>
</dbReference>
<gene>
    <name evidence="3" type="ORF">Tsubulata_025526</name>
</gene>
<evidence type="ECO:0000259" key="2">
    <source>
        <dbReference type="PROSITE" id="PS00028"/>
    </source>
</evidence>
<evidence type="ECO:0000256" key="1">
    <source>
        <dbReference type="SAM" id="MobiDB-lite"/>
    </source>
</evidence>
<evidence type="ECO:0000313" key="3">
    <source>
        <dbReference type="EMBL" id="KAJ4831755.1"/>
    </source>
</evidence>
<keyword evidence="4" id="KW-1185">Reference proteome</keyword>
<comment type="caution">
    <text evidence="3">The sequence shown here is derived from an EMBL/GenBank/DDBJ whole genome shotgun (WGS) entry which is preliminary data.</text>
</comment>
<organism evidence="3 4">
    <name type="scientific">Turnera subulata</name>
    <dbReference type="NCBI Taxonomy" id="218843"/>
    <lineage>
        <taxon>Eukaryota</taxon>
        <taxon>Viridiplantae</taxon>
        <taxon>Streptophyta</taxon>
        <taxon>Embryophyta</taxon>
        <taxon>Tracheophyta</taxon>
        <taxon>Spermatophyta</taxon>
        <taxon>Magnoliopsida</taxon>
        <taxon>eudicotyledons</taxon>
        <taxon>Gunneridae</taxon>
        <taxon>Pentapetalae</taxon>
        <taxon>rosids</taxon>
        <taxon>fabids</taxon>
        <taxon>Malpighiales</taxon>
        <taxon>Passifloraceae</taxon>
        <taxon>Turnera</taxon>
    </lineage>
</organism>
<reference evidence="3" key="2">
    <citation type="journal article" date="2023" name="Plants (Basel)">
        <title>Annotation of the Turnera subulata (Passifloraceae) Draft Genome Reveals the S-Locus Evolved after the Divergence of Turneroideae from Passifloroideae in a Stepwise Manner.</title>
        <authorList>
            <person name="Henning P.M."/>
            <person name="Roalson E.H."/>
            <person name="Mir W."/>
            <person name="McCubbin A.G."/>
            <person name="Shore J.S."/>
        </authorList>
    </citation>
    <scope>NUCLEOTIDE SEQUENCE</scope>
    <source>
        <strain evidence="3">F60SS</strain>
    </source>
</reference>
<dbReference type="PANTHER" id="PTHR31681">
    <property type="entry name" value="C2H2-LIKE ZINC FINGER PROTEIN"/>
    <property type="match status" value="1"/>
</dbReference>